<dbReference type="GO" id="GO:0010181">
    <property type="term" value="F:FMN binding"/>
    <property type="evidence" value="ECO:0007669"/>
    <property type="project" value="InterPro"/>
</dbReference>
<dbReference type="FunFam" id="3.20.20.70:FF:000138">
    <property type="entry name" value="NADPH dehydrogenase 1"/>
    <property type="match status" value="1"/>
</dbReference>
<dbReference type="GO" id="GO:0003959">
    <property type="term" value="F:NADPH dehydrogenase activity"/>
    <property type="evidence" value="ECO:0007669"/>
    <property type="project" value="TreeGrafter"/>
</dbReference>
<dbReference type="Pfam" id="PF00724">
    <property type="entry name" value="Oxidored_FMN"/>
    <property type="match status" value="1"/>
</dbReference>
<dbReference type="InterPro" id="IPR001155">
    <property type="entry name" value="OxRdtase_FMN_N"/>
</dbReference>
<proteinExistence type="predicted"/>
<evidence type="ECO:0000313" key="2">
    <source>
        <dbReference type="EMBL" id="KAF1980335.1"/>
    </source>
</evidence>
<dbReference type="OrthoDB" id="276546at2759"/>
<dbReference type="SUPFAM" id="SSF51395">
    <property type="entry name" value="FMN-linked oxidoreductases"/>
    <property type="match status" value="1"/>
</dbReference>
<dbReference type="Gene3D" id="3.20.20.70">
    <property type="entry name" value="Aldolase class I"/>
    <property type="match status" value="1"/>
</dbReference>
<dbReference type="PANTHER" id="PTHR22893:SF91">
    <property type="entry name" value="NADPH DEHYDROGENASE 2-RELATED"/>
    <property type="match status" value="1"/>
</dbReference>
<dbReference type="EMBL" id="ML976656">
    <property type="protein sequence ID" value="KAF1980335.1"/>
    <property type="molecule type" value="Genomic_DNA"/>
</dbReference>
<organism evidence="2 3">
    <name type="scientific">Bimuria novae-zelandiae CBS 107.79</name>
    <dbReference type="NCBI Taxonomy" id="1447943"/>
    <lineage>
        <taxon>Eukaryota</taxon>
        <taxon>Fungi</taxon>
        <taxon>Dikarya</taxon>
        <taxon>Ascomycota</taxon>
        <taxon>Pezizomycotina</taxon>
        <taxon>Dothideomycetes</taxon>
        <taxon>Pleosporomycetidae</taxon>
        <taxon>Pleosporales</taxon>
        <taxon>Massarineae</taxon>
        <taxon>Didymosphaeriaceae</taxon>
        <taxon>Bimuria</taxon>
    </lineage>
</organism>
<gene>
    <name evidence="2" type="ORF">BU23DRAFT_444121</name>
</gene>
<sequence length="382" mass="42375">MSAPNNDSNLFKPLQVGRAALQHRIVMAPLTRYRATDEHVHTDLAVTYYTQRSSVPGTLLITEGTFISPRAAGYTNAPGLWNKEQLDAWKKVTDAVHANGSFIYAQLWALGRAADASVLKKEYGYDIVSSSDIPLPGVSGSYEARVEGGPAPKPLEEEEIWQYAADYATAAKNAVDIAGFDGVEIHGANGYLVDQFIQDVSNHRTDSWGGSIENRSRFAIEVMKAVAAAVGPDCAAIRLSPFSTYNSMRMSESTLVPQFSYLIKELSALKLSYLHLIEGRIAGNFDVESKDSTEFALEAWGKERPVLLAGGYTPERAFHTVDEQRADRNVAIVFGRYFVSNPDLVFRVRNGIELAKYDRNTFYTPKKPEGYIDYPFSEQFKN</sequence>
<reference evidence="2" key="1">
    <citation type="journal article" date="2020" name="Stud. Mycol.">
        <title>101 Dothideomycetes genomes: a test case for predicting lifestyles and emergence of pathogens.</title>
        <authorList>
            <person name="Haridas S."/>
            <person name="Albert R."/>
            <person name="Binder M."/>
            <person name="Bloem J."/>
            <person name="Labutti K."/>
            <person name="Salamov A."/>
            <person name="Andreopoulos B."/>
            <person name="Baker S."/>
            <person name="Barry K."/>
            <person name="Bills G."/>
            <person name="Bluhm B."/>
            <person name="Cannon C."/>
            <person name="Castanera R."/>
            <person name="Culley D."/>
            <person name="Daum C."/>
            <person name="Ezra D."/>
            <person name="Gonzalez J."/>
            <person name="Henrissat B."/>
            <person name="Kuo A."/>
            <person name="Liang C."/>
            <person name="Lipzen A."/>
            <person name="Lutzoni F."/>
            <person name="Magnuson J."/>
            <person name="Mondo S."/>
            <person name="Nolan M."/>
            <person name="Ohm R."/>
            <person name="Pangilinan J."/>
            <person name="Park H.-J."/>
            <person name="Ramirez L."/>
            <person name="Alfaro M."/>
            <person name="Sun H."/>
            <person name="Tritt A."/>
            <person name="Yoshinaga Y."/>
            <person name="Zwiers L.-H."/>
            <person name="Turgeon B."/>
            <person name="Goodwin S."/>
            <person name="Spatafora J."/>
            <person name="Crous P."/>
            <person name="Grigoriev I."/>
        </authorList>
    </citation>
    <scope>NUCLEOTIDE SEQUENCE</scope>
    <source>
        <strain evidence="2">CBS 107.79</strain>
    </source>
</reference>
<dbReference type="Proteomes" id="UP000800036">
    <property type="component" value="Unassembled WGS sequence"/>
</dbReference>
<accession>A0A6A5VTV5</accession>
<feature type="domain" description="NADH:flavin oxidoreductase/NADH oxidase N-terminal" evidence="1">
    <location>
        <begin position="9"/>
        <end position="354"/>
    </location>
</feature>
<dbReference type="CDD" id="cd02933">
    <property type="entry name" value="OYE_like_FMN"/>
    <property type="match status" value="1"/>
</dbReference>
<protein>
    <submittedName>
        <fullName evidence="2">NADH:flavin oxidoreductase NADH oxidase family protein</fullName>
    </submittedName>
</protein>
<evidence type="ECO:0000259" key="1">
    <source>
        <dbReference type="Pfam" id="PF00724"/>
    </source>
</evidence>
<dbReference type="InterPro" id="IPR013785">
    <property type="entry name" value="Aldolase_TIM"/>
</dbReference>
<dbReference type="PANTHER" id="PTHR22893">
    <property type="entry name" value="NADH OXIDOREDUCTASE-RELATED"/>
    <property type="match status" value="1"/>
</dbReference>
<keyword evidence="3" id="KW-1185">Reference proteome</keyword>
<dbReference type="InterPro" id="IPR045247">
    <property type="entry name" value="Oye-like"/>
</dbReference>
<evidence type="ECO:0000313" key="3">
    <source>
        <dbReference type="Proteomes" id="UP000800036"/>
    </source>
</evidence>
<dbReference type="AlphaFoldDB" id="A0A6A5VTV5"/>
<name>A0A6A5VTV5_9PLEO</name>